<dbReference type="InterPro" id="IPR005135">
    <property type="entry name" value="Endo/exonuclease/phosphatase"/>
</dbReference>
<organism evidence="2 3">
    <name type="scientific">Variovorax guangxiensis</name>
    <dbReference type="NCBI Taxonomy" id="1775474"/>
    <lineage>
        <taxon>Bacteria</taxon>
        <taxon>Pseudomonadati</taxon>
        <taxon>Pseudomonadota</taxon>
        <taxon>Betaproteobacteria</taxon>
        <taxon>Burkholderiales</taxon>
        <taxon>Comamonadaceae</taxon>
        <taxon>Variovorax</taxon>
    </lineage>
</organism>
<dbReference type="PANTHER" id="PTHR14859">
    <property type="entry name" value="CALCOFLUOR WHITE HYPERSENSITIVE PROTEIN PRECURSOR"/>
    <property type="match status" value="1"/>
</dbReference>
<dbReference type="Gene3D" id="3.60.10.10">
    <property type="entry name" value="Endonuclease/exonuclease/phosphatase"/>
    <property type="match status" value="1"/>
</dbReference>
<evidence type="ECO:0000313" key="3">
    <source>
        <dbReference type="Proteomes" id="UP000319212"/>
    </source>
</evidence>
<protein>
    <submittedName>
        <fullName evidence="2">Endonuclease</fullName>
    </submittedName>
</protein>
<dbReference type="GO" id="GO:0016020">
    <property type="term" value="C:membrane"/>
    <property type="evidence" value="ECO:0007669"/>
    <property type="project" value="GOC"/>
</dbReference>
<dbReference type="GO" id="GO:0004519">
    <property type="term" value="F:endonuclease activity"/>
    <property type="evidence" value="ECO:0007669"/>
    <property type="project" value="UniProtKB-KW"/>
</dbReference>
<accession>A0A502DQD7</accession>
<dbReference type="OrthoDB" id="5294090at2"/>
<dbReference type="InterPro" id="IPR036691">
    <property type="entry name" value="Endo/exonu/phosph_ase_sf"/>
</dbReference>
<keyword evidence="2" id="KW-0378">Hydrolase</keyword>
<dbReference type="Proteomes" id="UP000319212">
    <property type="component" value="Unassembled WGS sequence"/>
</dbReference>
<evidence type="ECO:0000259" key="1">
    <source>
        <dbReference type="Pfam" id="PF03372"/>
    </source>
</evidence>
<dbReference type="EMBL" id="RCZI01000003">
    <property type="protein sequence ID" value="TPG27597.1"/>
    <property type="molecule type" value="Genomic_DNA"/>
</dbReference>
<dbReference type="RefSeq" id="WP_140842324.1">
    <property type="nucleotide sequence ID" value="NZ_RCZI01000003.1"/>
</dbReference>
<dbReference type="PANTHER" id="PTHR14859:SF0">
    <property type="entry name" value="ENDONUCLEASE_EXONUCLEASE_PHOSPHATASE FAMILY PROTEIN, EXPRESSED"/>
    <property type="match status" value="1"/>
</dbReference>
<dbReference type="GO" id="GO:0006506">
    <property type="term" value="P:GPI anchor biosynthetic process"/>
    <property type="evidence" value="ECO:0007669"/>
    <property type="project" value="TreeGrafter"/>
</dbReference>
<sequence length="285" mass="31585">MKLVTWNTQWCRGLDGTVSVQRIVDGARAMADFDVLCLQEIAQGYADMPGGPGDQPAELQSLLPGFQLFFGAAVDEFDTAGHRMRFGNLIATRLPVRQVQHHTLPWPADGGVRSMPRLCTVVTVQSPALGAVRVMTTHLEYYSKVQRMAQARALRDLHIEACGHAAAPPLDDDSRSPFQTKVHTPHAILCGDFNLGPTEPEYDVLRQPFVTDGARRLHDAWHARHGDTAHAPTFRLFDRTYGPEPVACDFVFVSDELAPRVRRIDVDLQTQASDHQPVVVEFDAA</sequence>
<feature type="domain" description="Endonuclease/exonuclease/phosphatase" evidence="1">
    <location>
        <begin position="4"/>
        <end position="275"/>
    </location>
</feature>
<dbReference type="SUPFAM" id="SSF56219">
    <property type="entry name" value="DNase I-like"/>
    <property type="match status" value="1"/>
</dbReference>
<comment type="caution">
    <text evidence="2">The sequence shown here is derived from an EMBL/GenBank/DDBJ whole genome shotgun (WGS) entry which is preliminary data.</text>
</comment>
<gene>
    <name evidence="2" type="ORF">EAH82_12540</name>
</gene>
<dbReference type="Pfam" id="PF03372">
    <property type="entry name" value="Exo_endo_phos"/>
    <property type="match status" value="1"/>
</dbReference>
<name>A0A502DQD7_9BURK</name>
<evidence type="ECO:0000313" key="2">
    <source>
        <dbReference type="EMBL" id="TPG27597.1"/>
    </source>
</evidence>
<dbReference type="InterPro" id="IPR051916">
    <property type="entry name" value="GPI-anchor_lipid_remodeler"/>
</dbReference>
<proteinExistence type="predicted"/>
<dbReference type="AlphaFoldDB" id="A0A502DQD7"/>
<keyword evidence="2" id="KW-0540">Nuclease</keyword>
<keyword evidence="2" id="KW-0255">Endonuclease</keyword>
<reference evidence="2 3" key="1">
    <citation type="journal article" date="2019" name="Environ. Microbiol.">
        <title>Species interactions and distinct microbial communities in high Arctic permafrost affected cryosols are associated with the CH4 and CO2 gas fluxes.</title>
        <authorList>
            <person name="Altshuler I."/>
            <person name="Hamel J."/>
            <person name="Turney S."/>
            <person name="Magnuson E."/>
            <person name="Levesque R."/>
            <person name="Greer C."/>
            <person name="Whyte L.G."/>
        </authorList>
    </citation>
    <scope>NUCLEOTIDE SEQUENCE [LARGE SCALE GENOMIC DNA]</scope>
    <source>
        <strain evidence="2 3">S06.C</strain>
    </source>
</reference>